<dbReference type="Pfam" id="PF07852">
    <property type="entry name" value="DUF1642"/>
    <property type="match status" value="1"/>
</dbReference>
<evidence type="ECO:0000313" key="2">
    <source>
        <dbReference type="Proteomes" id="UP000078582"/>
    </source>
</evidence>
<protein>
    <recommendedName>
        <fullName evidence="3">DUF1642 domain-containing protein</fullName>
    </recommendedName>
</protein>
<accession>A0A192H572</accession>
<dbReference type="RefSeq" id="WP_068280133.1">
    <property type="nucleotide sequence ID" value="NZ_CP014873.1"/>
</dbReference>
<organism evidence="1 2">
    <name type="scientific">Loigolactobacillus backii</name>
    <dbReference type="NCBI Taxonomy" id="375175"/>
    <lineage>
        <taxon>Bacteria</taxon>
        <taxon>Bacillati</taxon>
        <taxon>Bacillota</taxon>
        <taxon>Bacilli</taxon>
        <taxon>Lactobacillales</taxon>
        <taxon>Lactobacillaceae</taxon>
        <taxon>Loigolactobacillus</taxon>
    </lineage>
</organism>
<gene>
    <name evidence="1" type="ORF">AYR53_11765</name>
</gene>
<proteinExistence type="predicted"/>
<dbReference type="OrthoDB" id="2329801at2"/>
<sequence>MNYETKRDVLVDAVDALADAQASGGNVGHQDANLFMGEYEKALPDDLPVIPKEVGEYIKRQKDDLLTEQLFVIFLTIQYNINIDNPPDLKAENWIIDHSDTFARAWLDGYEIDNKS</sequence>
<reference evidence="1 2" key="1">
    <citation type="submission" date="2016-03" db="EMBL/GenBank/DDBJ databases">
        <title>Pediococcus and Lactobacillus from brewery environment - whole genome sequencing and assembly.</title>
        <authorList>
            <person name="Behr J."/>
            <person name="Geissler A.J."/>
            <person name="Vogel R.F."/>
        </authorList>
    </citation>
    <scope>NUCLEOTIDE SEQUENCE [LARGE SCALE GENOMIC DNA]</scope>
    <source>
        <strain evidence="1 2">TMW 1.1989</strain>
    </source>
</reference>
<dbReference type="Proteomes" id="UP000078582">
    <property type="component" value="Chromosome"/>
</dbReference>
<keyword evidence="2" id="KW-1185">Reference proteome</keyword>
<dbReference type="GeneID" id="42982937"/>
<dbReference type="STRING" id="375175.AYR53_11765"/>
<evidence type="ECO:0008006" key="3">
    <source>
        <dbReference type="Google" id="ProtNLM"/>
    </source>
</evidence>
<dbReference type="AlphaFoldDB" id="A0A192H572"/>
<dbReference type="EMBL" id="CP014873">
    <property type="protein sequence ID" value="ANK63388.1"/>
    <property type="molecule type" value="Genomic_DNA"/>
</dbReference>
<evidence type="ECO:0000313" key="1">
    <source>
        <dbReference type="EMBL" id="ANK63388.1"/>
    </source>
</evidence>
<name>A0A192H572_9LACO</name>
<dbReference type="InterPro" id="IPR012865">
    <property type="entry name" value="DUF1642"/>
</dbReference>